<accession>A0A0S4QWE0</accession>
<dbReference type="RefSeq" id="WP_091282501.1">
    <property type="nucleotide sequence ID" value="NZ_FAOZ01000022.1"/>
</dbReference>
<dbReference type="GO" id="GO:0008710">
    <property type="term" value="F:8-amino-7-oxononanoate synthase activity"/>
    <property type="evidence" value="ECO:0007669"/>
    <property type="project" value="UniProtKB-EC"/>
</dbReference>
<dbReference type="Proteomes" id="UP000198802">
    <property type="component" value="Unassembled WGS sequence"/>
</dbReference>
<dbReference type="Gene3D" id="3.90.1150.10">
    <property type="entry name" value="Aspartate Aminotransferase, domain 1"/>
    <property type="match status" value="1"/>
</dbReference>
<reference evidence="8" key="1">
    <citation type="submission" date="2015-11" db="EMBL/GenBank/DDBJ databases">
        <authorList>
            <person name="Varghese N."/>
        </authorList>
    </citation>
    <scope>NUCLEOTIDE SEQUENCE [LARGE SCALE GENOMIC DNA]</scope>
    <source>
        <strain evidence="8">DSM 45899</strain>
    </source>
</reference>
<evidence type="ECO:0000256" key="1">
    <source>
        <dbReference type="ARBA" id="ARBA00001933"/>
    </source>
</evidence>
<dbReference type="PANTHER" id="PTHR13693">
    <property type="entry name" value="CLASS II AMINOTRANSFERASE/8-AMINO-7-OXONONANOATE SYNTHASE"/>
    <property type="match status" value="1"/>
</dbReference>
<dbReference type="EMBL" id="FAOZ01000022">
    <property type="protein sequence ID" value="CUU58794.1"/>
    <property type="molecule type" value="Genomic_DNA"/>
</dbReference>
<evidence type="ECO:0000313" key="8">
    <source>
        <dbReference type="Proteomes" id="UP000198802"/>
    </source>
</evidence>
<keyword evidence="8" id="KW-1185">Reference proteome</keyword>
<evidence type="ECO:0000313" key="7">
    <source>
        <dbReference type="EMBL" id="CUU58794.1"/>
    </source>
</evidence>
<feature type="region of interest" description="Disordered" evidence="5">
    <location>
        <begin position="1"/>
        <end position="23"/>
    </location>
</feature>
<dbReference type="InterPro" id="IPR004839">
    <property type="entry name" value="Aminotransferase_I/II_large"/>
</dbReference>
<dbReference type="InterPro" id="IPR015422">
    <property type="entry name" value="PyrdxlP-dep_Trfase_small"/>
</dbReference>
<name>A0A0S4QWE0_9ACTN</name>
<dbReference type="Gene3D" id="3.40.640.10">
    <property type="entry name" value="Type I PLP-dependent aspartate aminotransferase-like (Major domain)"/>
    <property type="match status" value="1"/>
</dbReference>
<proteinExistence type="predicted"/>
<protein>
    <recommendedName>
        <fullName evidence="2">8-amino-7-oxononanoate synthase</fullName>
        <ecNumber evidence="2">2.3.1.47</ecNumber>
    </recommendedName>
</protein>
<feature type="domain" description="Aminotransferase class I/classII large" evidence="6">
    <location>
        <begin position="86"/>
        <end position="440"/>
    </location>
</feature>
<comment type="cofactor">
    <cofactor evidence="1">
        <name>pyridoxal 5'-phosphate</name>
        <dbReference type="ChEBI" id="CHEBI:597326"/>
    </cofactor>
</comment>
<dbReference type="Pfam" id="PF00155">
    <property type="entry name" value="Aminotran_1_2"/>
    <property type="match status" value="1"/>
</dbReference>
<evidence type="ECO:0000256" key="5">
    <source>
        <dbReference type="SAM" id="MobiDB-lite"/>
    </source>
</evidence>
<keyword evidence="3" id="KW-0808">Transferase</keyword>
<dbReference type="GO" id="GO:0030170">
    <property type="term" value="F:pyridoxal phosphate binding"/>
    <property type="evidence" value="ECO:0007669"/>
    <property type="project" value="InterPro"/>
</dbReference>
<evidence type="ECO:0000259" key="6">
    <source>
        <dbReference type="Pfam" id="PF00155"/>
    </source>
</evidence>
<dbReference type="InterPro" id="IPR050087">
    <property type="entry name" value="AON_synthase_class-II"/>
</dbReference>
<dbReference type="AlphaFoldDB" id="A0A0S4QWE0"/>
<organism evidence="7 8">
    <name type="scientific">Parafrankia irregularis</name>
    <dbReference type="NCBI Taxonomy" id="795642"/>
    <lineage>
        <taxon>Bacteria</taxon>
        <taxon>Bacillati</taxon>
        <taxon>Actinomycetota</taxon>
        <taxon>Actinomycetes</taxon>
        <taxon>Frankiales</taxon>
        <taxon>Frankiaceae</taxon>
        <taxon>Parafrankia</taxon>
    </lineage>
</organism>
<dbReference type="EC" id="2.3.1.47" evidence="2"/>
<evidence type="ECO:0000256" key="3">
    <source>
        <dbReference type="ARBA" id="ARBA00022679"/>
    </source>
</evidence>
<evidence type="ECO:0000256" key="4">
    <source>
        <dbReference type="ARBA" id="ARBA00047715"/>
    </source>
</evidence>
<comment type="catalytic activity">
    <reaction evidence="4">
        <text>6-carboxyhexanoyl-[ACP] + L-alanine + H(+) = (8S)-8-amino-7-oxononanoate + holo-[ACP] + CO2</text>
        <dbReference type="Rhea" id="RHEA:42288"/>
        <dbReference type="Rhea" id="RHEA-COMP:9685"/>
        <dbReference type="Rhea" id="RHEA-COMP:9955"/>
        <dbReference type="ChEBI" id="CHEBI:15378"/>
        <dbReference type="ChEBI" id="CHEBI:16526"/>
        <dbReference type="ChEBI" id="CHEBI:57972"/>
        <dbReference type="ChEBI" id="CHEBI:64479"/>
        <dbReference type="ChEBI" id="CHEBI:78846"/>
        <dbReference type="ChEBI" id="CHEBI:149468"/>
        <dbReference type="EC" id="2.3.1.47"/>
    </reaction>
</comment>
<evidence type="ECO:0000256" key="2">
    <source>
        <dbReference type="ARBA" id="ARBA00013187"/>
    </source>
</evidence>
<dbReference type="InterPro" id="IPR015424">
    <property type="entry name" value="PyrdxlP-dep_Trfase"/>
</dbReference>
<dbReference type="InterPro" id="IPR015421">
    <property type="entry name" value="PyrdxlP-dep_Trfase_major"/>
</dbReference>
<dbReference type="SUPFAM" id="SSF53383">
    <property type="entry name" value="PLP-dependent transferases"/>
    <property type="match status" value="1"/>
</dbReference>
<gene>
    <name evidence="7" type="ORF">Ga0074812_12237</name>
</gene>
<sequence length="453" mass="49092">MTQISDSAPAGAESIRTTATADDPRLAAPAVAPARQADGAGLRHVLARPYGVMAEMARMRRQSPFYDSRVDEIAGRRIRIDGRWLIDFASCNYLGFDLDREIIEAVPEYLDRWGTHPSWSRIIANPRLFTEIEQSLSELLGAPDTLLLPTISHIHLSVLPALVGQGALFVEVHAHSSVHDGAAMALGRGATVRRFREARLDRLDRALRACRLFPRVIAIDGVNSMTGNGPRLAEILAVARSHEAVVYIDDAHGFGVIGERSPTEPTPYGLRGNGIVRHLGQSYDDVVMVGGFSKSYSSLLAFATCPTELKDYLKTMANPYIFSGPPPVASLATAQVGLRVNAERGEQARLALHTLTARALAGIRSLGLATLNSSGHPIIEIPLTDPGPDHADALGAFLFERGIYVTVAPFPLVPRDQVGVRVQVTAANTEAEIDTLLDVLSEAARRFPLRRLD</sequence>